<keyword evidence="2" id="KW-1185">Reference proteome</keyword>
<sequence>MGAPAHPTNLQIREADPIMTVLERERTLGAPPPDKQRLAVVLAEADHLVGLVDEGLAAMHEGLARMDAIIGRTPEGPGR</sequence>
<accession>A0ABP7D927</accession>
<evidence type="ECO:0000313" key="2">
    <source>
        <dbReference type="Proteomes" id="UP001500902"/>
    </source>
</evidence>
<organism evidence="1 2">
    <name type="scientific">Nonomuraea antimicrobica</name>
    <dbReference type="NCBI Taxonomy" id="561173"/>
    <lineage>
        <taxon>Bacteria</taxon>
        <taxon>Bacillati</taxon>
        <taxon>Actinomycetota</taxon>
        <taxon>Actinomycetes</taxon>
        <taxon>Streptosporangiales</taxon>
        <taxon>Streptosporangiaceae</taxon>
        <taxon>Nonomuraea</taxon>
    </lineage>
</organism>
<dbReference type="EMBL" id="BAAAZP010000169">
    <property type="protein sequence ID" value="GAA3702393.1"/>
    <property type="molecule type" value="Genomic_DNA"/>
</dbReference>
<name>A0ABP7D927_9ACTN</name>
<proteinExistence type="predicted"/>
<comment type="caution">
    <text evidence="1">The sequence shown here is derived from an EMBL/GenBank/DDBJ whole genome shotgun (WGS) entry which is preliminary data.</text>
</comment>
<protein>
    <submittedName>
        <fullName evidence="1">Uncharacterized protein</fullName>
    </submittedName>
</protein>
<gene>
    <name evidence="1" type="ORF">GCM10022224_080240</name>
</gene>
<reference evidence="2" key="1">
    <citation type="journal article" date="2019" name="Int. J. Syst. Evol. Microbiol.">
        <title>The Global Catalogue of Microorganisms (GCM) 10K type strain sequencing project: providing services to taxonomists for standard genome sequencing and annotation.</title>
        <authorList>
            <consortium name="The Broad Institute Genomics Platform"/>
            <consortium name="The Broad Institute Genome Sequencing Center for Infectious Disease"/>
            <person name="Wu L."/>
            <person name="Ma J."/>
        </authorList>
    </citation>
    <scope>NUCLEOTIDE SEQUENCE [LARGE SCALE GENOMIC DNA]</scope>
    <source>
        <strain evidence="2">JCM 16904</strain>
    </source>
</reference>
<dbReference type="Proteomes" id="UP001500902">
    <property type="component" value="Unassembled WGS sequence"/>
</dbReference>
<evidence type="ECO:0000313" key="1">
    <source>
        <dbReference type="EMBL" id="GAA3702393.1"/>
    </source>
</evidence>